<keyword evidence="8 12" id="KW-1133">Transmembrane helix</keyword>
<feature type="non-terminal residue" evidence="13">
    <location>
        <position position="210"/>
    </location>
</feature>
<dbReference type="AlphaFoldDB" id="A0A382DGF0"/>
<sequence length="210" mass="22685">MSLLESIFLGALQGITEFLPISSSGHLVVARSLLGIDLPGVQFEVALHLATLVSVLTVYRKAIRKLLDGLFRGERDSLQYLLMLIVACVPAAVLGAFGNKLLESFFLNPWIPVMGFSVTGLILMNTNVQSHSDVDGKITLARSVMIGLAQACALVPGISRSGVTVAMALWLGVKDEKALEFSFLASIPVILGAVFLQLGELQYEAWQLNW</sequence>
<name>A0A382DGF0_9ZZZZ</name>
<evidence type="ECO:0000256" key="4">
    <source>
        <dbReference type="ARBA" id="ARBA00021581"/>
    </source>
</evidence>
<accession>A0A382DGF0</accession>
<dbReference type="EMBL" id="UINC01039251">
    <property type="protein sequence ID" value="SVB37468.1"/>
    <property type="molecule type" value="Genomic_DNA"/>
</dbReference>
<evidence type="ECO:0000256" key="10">
    <source>
        <dbReference type="ARBA" id="ARBA00032707"/>
    </source>
</evidence>
<evidence type="ECO:0000256" key="12">
    <source>
        <dbReference type="SAM" id="Phobius"/>
    </source>
</evidence>
<evidence type="ECO:0000256" key="11">
    <source>
        <dbReference type="ARBA" id="ARBA00047594"/>
    </source>
</evidence>
<dbReference type="Pfam" id="PF02673">
    <property type="entry name" value="BacA"/>
    <property type="match status" value="1"/>
</dbReference>
<evidence type="ECO:0000256" key="2">
    <source>
        <dbReference type="ARBA" id="ARBA00010621"/>
    </source>
</evidence>
<proteinExistence type="inferred from homology"/>
<keyword evidence="5" id="KW-1003">Cell membrane</keyword>
<dbReference type="GO" id="GO:0050380">
    <property type="term" value="F:undecaprenyl-diphosphatase activity"/>
    <property type="evidence" value="ECO:0007669"/>
    <property type="project" value="UniProtKB-EC"/>
</dbReference>
<keyword evidence="6 12" id="KW-0812">Transmembrane</keyword>
<keyword evidence="7" id="KW-0378">Hydrolase</keyword>
<evidence type="ECO:0000256" key="3">
    <source>
        <dbReference type="ARBA" id="ARBA00012374"/>
    </source>
</evidence>
<comment type="similarity">
    <text evidence="2">Belongs to the UppP family.</text>
</comment>
<reference evidence="13" key="1">
    <citation type="submission" date="2018-05" db="EMBL/GenBank/DDBJ databases">
        <authorList>
            <person name="Lanie J.A."/>
            <person name="Ng W.-L."/>
            <person name="Kazmierczak K.M."/>
            <person name="Andrzejewski T.M."/>
            <person name="Davidsen T.M."/>
            <person name="Wayne K.J."/>
            <person name="Tettelin H."/>
            <person name="Glass J.I."/>
            <person name="Rusch D."/>
            <person name="Podicherti R."/>
            <person name="Tsui H.-C.T."/>
            <person name="Winkler M.E."/>
        </authorList>
    </citation>
    <scope>NUCLEOTIDE SEQUENCE</scope>
</reference>
<dbReference type="PANTHER" id="PTHR30622">
    <property type="entry name" value="UNDECAPRENYL-DIPHOSPHATASE"/>
    <property type="match status" value="1"/>
</dbReference>
<feature type="transmembrane region" description="Helical" evidence="12">
    <location>
        <begin position="140"/>
        <end position="158"/>
    </location>
</feature>
<feature type="transmembrane region" description="Helical" evidence="12">
    <location>
        <begin position="110"/>
        <end position="128"/>
    </location>
</feature>
<keyword evidence="9 12" id="KW-0472">Membrane</keyword>
<evidence type="ECO:0000313" key="13">
    <source>
        <dbReference type="EMBL" id="SVB37468.1"/>
    </source>
</evidence>
<dbReference type="EC" id="3.6.1.27" evidence="3"/>
<feature type="transmembrane region" description="Helical" evidence="12">
    <location>
        <begin position="80"/>
        <end position="98"/>
    </location>
</feature>
<evidence type="ECO:0000256" key="9">
    <source>
        <dbReference type="ARBA" id="ARBA00023136"/>
    </source>
</evidence>
<comment type="subcellular location">
    <subcellularLocation>
        <location evidence="1">Cell membrane</location>
        <topology evidence="1">Multi-pass membrane protein</topology>
    </subcellularLocation>
</comment>
<evidence type="ECO:0000256" key="8">
    <source>
        <dbReference type="ARBA" id="ARBA00022989"/>
    </source>
</evidence>
<evidence type="ECO:0000256" key="5">
    <source>
        <dbReference type="ARBA" id="ARBA00022475"/>
    </source>
</evidence>
<protein>
    <recommendedName>
        <fullName evidence="4">Undecaprenyl-diphosphatase</fullName>
        <ecNumber evidence="3">3.6.1.27</ecNumber>
    </recommendedName>
    <alternativeName>
        <fullName evidence="10">Undecaprenyl pyrophosphate phosphatase</fullName>
    </alternativeName>
</protein>
<gene>
    <name evidence="13" type="ORF">METZ01_LOCUS190322</name>
</gene>
<dbReference type="PANTHER" id="PTHR30622:SF4">
    <property type="entry name" value="UNDECAPRENYL-DIPHOSPHATASE"/>
    <property type="match status" value="1"/>
</dbReference>
<dbReference type="InterPro" id="IPR003824">
    <property type="entry name" value="UppP"/>
</dbReference>
<evidence type="ECO:0000256" key="7">
    <source>
        <dbReference type="ARBA" id="ARBA00022801"/>
    </source>
</evidence>
<evidence type="ECO:0000256" key="6">
    <source>
        <dbReference type="ARBA" id="ARBA00022692"/>
    </source>
</evidence>
<organism evidence="13">
    <name type="scientific">marine metagenome</name>
    <dbReference type="NCBI Taxonomy" id="408172"/>
    <lineage>
        <taxon>unclassified sequences</taxon>
        <taxon>metagenomes</taxon>
        <taxon>ecological metagenomes</taxon>
    </lineage>
</organism>
<evidence type="ECO:0000256" key="1">
    <source>
        <dbReference type="ARBA" id="ARBA00004651"/>
    </source>
</evidence>
<comment type="catalytic activity">
    <reaction evidence="11">
        <text>di-trans,octa-cis-undecaprenyl diphosphate + H2O = di-trans,octa-cis-undecaprenyl phosphate + phosphate + H(+)</text>
        <dbReference type="Rhea" id="RHEA:28094"/>
        <dbReference type="ChEBI" id="CHEBI:15377"/>
        <dbReference type="ChEBI" id="CHEBI:15378"/>
        <dbReference type="ChEBI" id="CHEBI:43474"/>
        <dbReference type="ChEBI" id="CHEBI:58405"/>
        <dbReference type="ChEBI" id="CHEBI:60392"/>
        <dbReference type="EC" id="3.6.1.27"/>
    </reaction>
</comment>
<dbReference type="GO" id="GO:0005886">
    <property type="term" value="C:plasma membrane"/>
    <property type="evidence" value="ECO:0007669"/>
    <property type="project" value="UniProtKB-SubCell"/>
</dbReference>
<feature type="transmembrane region" description="Helical" evidence="12">
    <location>
        <begin position="178"/>
        <end position="198"/>
    </location>
</feature>